<name>A0ABP8GDM6_9BURK</name>
<sequence length="274" mass="30964">MPYFPVSPELRIHYRVDDFTDPWLDRPYLILQHGNGRSGNFWYRWIPRLATHFKVVRPDMRGVGRSDPVDDPESQISIEACVADLAGLIDSLTDRPVYFCGESMGGILGILMASLHPEKIRALALVATPAFINDSMKTRYALGHGSRLDAMRKMGIRQWVRETSILTRFPPDSDPRLLDWYVDEFAKGTPEVLVRYSDLVSSASAVDHLGGIRCPVLSLFPKNGQITDDAQVRLFREHVPHADVRYVDSEYHMIHLTHAQECAGAVRDFFLAAG</sequence>
<evidence type="ECO:0000313" key="3">
    <source>
        <dbReference type="Proteomes" id="UP001501671"/>
    </source>
</evidence>
<evidence type="ECO:0000313" key="2">
    <source>
        <dbReference type="EMBL" id="GAA4322048.1"/>
    </source>
</evidence>
<gene>
    <name evidence="2" type="ORF">GCM10023144_01720</name>
</gene>
<protein>
    <submittedName>
        <fullName evidence="2">Alpha/beta hydrolase</fullName>
    </submittedName>
</protein>
<organism evidence="2 3">
    <name type="scientific">Pigmentiphaga soli</name>
    <dbReference type="NCBI Taxonomy" id="1007095"/>
    <lineage>
        <taxon>Bacteria</taxon>
        <taxon>Pseudomonadati</taxon>
        <taxon>Pseudomonadota</taxon>
        <taxon>Betaproteobacteria</taxon>
        <taxon>Burkholderiales</taxon>
        <taxon>Alcaligenaceae</taxon>
        <taxon>Pigmentiphaga</taxon>
    </lineage>
</organism>
<keyword evidence="3" id="KW-1185">Reference proteome</keyword>
<dbReference type="InterPro" id="IPR000073">
    <property type="entry name" value="AB_hydrolase_1"/>
</dbReference>
<feature type="domain" description="AB hydrolase-1" evidence="1">
    <location>
        <begin position="28"/>
        <end position="162"/>
    </location>
</feature>
<dbReference type="InterPro" id="IPR050266">
    <property type="entry name" value="AB_hydrolase_sf"/>
</dbReference>
<reference evidence="3" key="1">
    <citation type="journal article" date="2019" name="Int. J. Syst. Evol. Microbiol.">
        <title>The Global Catalogue of Microorganisms (GCM) 10K type strain sequencing project: providing services to taxonomists for standard genome sequencing and annotation.</title>
        <authorList>
            <consortium name="The Broad Institute Genomics Platform"/>
            <consortium name="The Broad Institute Genome Sequencing Center for Infectious Disease"/>
            <person name="Wu L."/>
            <person name="Ma J."/>
        </authorList>
    </citation>
    <scope>NUCLEOTIDE SEQUENCE [LARGE SCALE GENOMIC DNA]</scope>
    <source>
        <strain evidence="3">JCM 17666</strain>
    </source>
</reference>
<dbReference type="EMBL" id="BAABFO010000001">
    <property type="protein sequence ID" value="GAA4322048.1"/>
    <property type="molecule type" value="Genomic_DNA"/>
</dbReference>
<dbReference type="GO" id="GO:0016787">
    <property type="term" value="F:hydrolase activity"/>
    <property type="evidence" value="ECO:0007669"/>
    <property type="project" value="UniProtKB-KW"/>
</dbReference>
<dbReference type="PRINTS" id="PR00111">
    <property type="entry name" value="ABHYDROLASE"/>
</dbReference>
<comment type="caution">
    <text evidence="2">The sequence shown here is derived from an EMBL/GenBank/DDBJ whole genome shotgun (WGS) entry which is preliminary data.</text>
</comment>
<dbReference type="SUPFAM" id="SSF53474">
    <property type="entry name" value="alpha/beta-Hydrolases"/>
    <property type="match status" value="1"/>
</dbReference>
<dbReference type="Gene3D" id="3.40.50.1820">
    <property type="entry name" value="alpha/beta hydrolase"/>
    <property type="match status" value="1"/>
</dbReference>
<dbReference type="Pfam" id="PF00561">
    <property type="entry name" value="Abhydrolase_1"/>
    <property type="match status" value="1"/>
</dbReference>
<dbReference type="Proteomes" id="UP001501671">
    <property type="component" value="Unassembled WGS sequence"/>
</dbReference>
<proteinExistence type="predicted"/>
<evidence type="ECO:0000259" key="1">
    <source>
        <dbReference type="Pfam" id="PF00561"/>
    </source>
</evidence>
<dbReference type="InterPro" id="IPR029058">
    <property type="entry name" value="AB_hydrolase_fold"/>
</dbReference>
<dbReference type="PANTHER" id="PTHR43798">
    <property type="entry name" value="MONOACYLGLYCEROL LIPASE"/>
    <property type="match status" value="1"/>
</dbReference>
<accession>A0ABP8GDM6</accession>
<dbReference type="PANTHER" id="PTHR43798:SF33">
    <property type="entry name" value="HYDROLASE, PUTATIVE (AFU_ORTHOLOGUE AFUA_2G14860)-RELATED"/>
    <property type="match status" value="1"/>
</dbReference>
<keyword evidence="2" id="KW-0378">Hydrolase</keyword>